<dbReference type="SUPFAM" id="SSF46977">
    <property type="entry name" value="Succinate dehydrogenase/fumarate reductase flavoprotein C-terminal domain"/>
    <property type="match status" value="1"/>
</dbReference>
<protein>
    <recommendedName>
        <fullName evidence="5">L-aspartate oxidase</fullName>
        <ecNumber evidence="4">1.4.3.16</ecNumber>
    </recommendedName>
    <alternativeName>
        <fullName evidence="10">Quinolinate synthase B</fullName>
    </alternativeName>
</protein>
<dbReference type="Gene3D" id="3.50.50.60">
    <property type="entry name" value="FAD/NAD(P)-binding domain"/>
    <property type="match status" value="1"/>
</dbReference>
<comment type="catalytic activity">
    <reaction evidence="11">
        <text>L-aspartate + O2 = iminosuccinate + H2O2</text>
        <dbReference type="Rhea" id="RHEA:25876"/>
        <dbReference type="ChEBI" id="CHEBI:15379"/>
        <dbReference type="ChEBI" id="CHEBI:16240"/>
        <dbReference type="ChEBI" id="CHEBI:29991"/>
        <dbReference type="ChEBI" id="CHEBI:77875"/>
        <dbReference type="EC" id="1.4.3.16"/>
    </reaction>
    <physiologicalReaction direction="left-to-right" evidence="11">
        <dbReference type="Rhea" id="RHEA:25877"/>
    </physiologicalReaction>
</comment>
<keyword evidence="7" id="KW-0662">Pyridine nucleotide biosynthesis</keyword>
<proteinExistence type="inferred from homology"/>
<comment type="cofactor">
    <cofactor evidence="1">
        <name>FAD</name>
        <dbReference type="ChEBI" id="CHEBI:57692"/>
    </cofactor>
</comment>
<evidence type="ECO:0000256" key="8">
    <source>
        <dbReference type="ARBA" id="ARBA00022827"/>
    </source>
</evidence>
<name>A0A2M9F105_9BACL</name>
<comment type="caution">
    <text evidence="14">The sequence shown here is derived from an EMBL/GenBank/DDBJ whole genome shotgun (WGS) entry which is preliminary data.</text>
</comment>
<comment type="pathway">
    <text evidence="2">Cofactor biosynthesis; NAD(+) biosynthesis; iminoaspartate from L-aspartate (oxidase route): step 1/1.</text>
</comment>
<dbReference type="UniPathway" id="UPA00253">
    <property type="reaction ID" value="UER00326"/>
</dbReference>
<dbReference type="GO" id="GO:0033765">
    <property type="term" value="F:steroid dehydrogenase activity, acting on the CH-CH group of donors"/>
    <property type="evidence" value="ECO:0007669"/>
    <property type="project" value="UniProtKB-ARBA"/>
</dbReference>
<feature type="domain" description="Fumarate reductase/succinate dehydrogenase flavoprotein-like C-terminal" evidence="13">
    <location>
        <begin position="448"/>
        <end position="491"/>
    </location>
</feature>
<dbReference type="PRINTS" id="PR00368">
    <property type="entry name" value="FADPNR"/>
</dbReference>
<accession>A0A2M9F105</accession>
<sequence length="507" mass="54413">MIDVCIVGGGLAGLSVAYRLPPSLTTVVVMESANQGNSWLAQGGIAAVLDPQDTVASHVEDTVVAGARHVDLNTAKTLVSEGSSLLKNLLEVGFPVDRTSSGIPTYGREAAHSHHRILHAGGDQTGRLWMEHITKKTGHLTKISNSSLHSLIVENGRCIGIRITNVHGSIQDIYAKHIVLATGGIGGLFEISSNCEAAIGTGLSAAFHAGAALVDLEFIQFHPTVAVEGERVLGLITEAVRGAGAFFTTADGTPLPIDPLAPRDQVARQVEGYWHLGESVYLDVSGIQDLPFSYPTVFKTLNTFESQQVQRTKRIPVRPGAHFHMGGIQTDLEGRTSIPGLYAVGEVACTGLHGANRLASNSLLECIVMGKRVADSISYGRDSLSGYTEAPLPCPPKQIQVPTKQQMTRFVGVARTTDVESFSLSLPLSRWDLQTVSASEISIIHRYTTSSLLASSAAKRTESRGAHSRSDYPKPSDDWLGIVLTRKGNDLFYTKRQLDIPKVRISQ</sequence>
<dbReference type="InterPro" id="IPR037099">
    <property type="entry name" value="Fum_R/Succ_DH_flav-like_C_sf"/>
</dbReference>
<evidence type="ECO:0000313" key="14">
    <source>
        <dbReference type="EMBL" id="PJK17115.1"/>
    </source>
</evidence>
<evidence type="ECO:0000256" key="4">
    <source>
        <dbReference type="ARBA" id="ARBA00012173"/>
    </source>
</evidence>
<keyword evidence="9" id="KW-0560">Oxidoreductase</keyword>
<dbReference type="SUPFAM" id="SSF56425">
    <property type="entry name" value="Succinate dehydrogenase/fumarate reductase flavoprotein, catalytic domain"/>
    <property type="match status" value="1"/>
</dbReference>
<dbReference type="GO" id="GO:0008734">
    <property type="term" value="F:L-aspartate oxidase activity"/>
    <property type="evidence" value="ECO:0007669"/>
    <property type="project" value="UniProtKB-EC"/>
</dbReference>
<dbReference type="InterPro" id="IPR027477">
    <property type="entry name" value="Succ_DH/fumarate_Rdtase_cat_sf"/>
</dbReference>
<dbReference type="EC" id="1.4.3.16" evidence="4"/>
<evidence type="ECO:0000256" key="5">
    <source>
        <dbReference type="ARBA" id="ARBA00021901"/>
    </source>
</evidence>
<evidence type="ECO:0000256" key="3">
    <source>
        <dbReference type="ARBA" id="ARBA00008562"/>
    </source>
</evidence>
<feature type="domain" description="FAD-dependent oxidoreductase 2 FAD-binding" evidence="12">
    <location>
        <begin position="3"/>
        <end position="363"/>
    </location>
</feature>
<dbReference type="Gene3D" id="1.20.58.100">
    <property type="entry name" value="Fumarate reductase/succinate dehydrogenase flavoprotein-like, C-terminal domain"/>
    <property type="match status" value="1"/>
</dbReference>
<organism evidence="14 15">
    <name type="scientific">Chryseomicrobium excrementi</name>
    <dbReference type="NCBI Taxonomy" id="2041346"/>
    <lineage>
        <taxon>Bacteria</taxon>
        <taxon>Bacillati</taxon>
        <taxon>Bacillota</taxon>
        <taxon>Bacilli</taxon>
        <taxon>Bacillales</taxon>
        <taxon>Caryophanaceae</taxon>
        <taxon>Chryseomicrobium</taxon>
    </lineage>
</organism>
<reference evidence="14 15" key="1">
    <citation type="submission" date="2017-10" db="EMBL/GenBank/DDBJ databases">
        <title>Draft genome of Chryseomicrobium casticus sp. nov.</title>
        <authorList>
            <person name="Chakraborty R."/>
            <person name="Saha T."/>
        </authorList>
    </citation>
    <scope>NUCLEOTIDE SEQUENCE [LARGE SCALE GENOMIC DNA]</scope>
    <source>
        <strain evidence="14 15">ET03</strain>
    </source>
</reference>
<dbReference type="Pfam" id="PF00890">
    <property type="entry name" value="FAD_binding_2"/>
    <property type="match status" value="1"/>
</dbReference>
<evidence type="ECO:0000256" key="11">
    <source>
        <dbReference type="ARBA" id="ARBA00048305"/>
    </source>
</evidence>
<dbReference type="InterPro" id="IPR015939">
    <property type="entry name" value="Fum_Rdtase/Succ_DH_flav-like_C"/>
</dbReference>
<evidence type="ECO:0000256" key="2">
    <source>
        <dbReference type="ARBA" id="ARBA00004950"/>
    </source>
</evidence>
<evidence type="ECO:0000259" key="13">
    <source>
        <dbReference type="Pfam" id="PF02910"/>
    </source>
</evidence>
<comment type="similarity">
    <text evidence="3">Belongs to the FAD-dependent oxidoreductase 2 family. NadB subfamily.</text>
</comment>
<keyword evidence="8" id="KW-0274">FAD</keyword>
<dbReference type="AlphaFoldDB" id="A0A2M9F105"/>
<evidence type="ECO:0000256" key="7">
    <source>
        <dbReference type="ARBA" id="ARBA00022642"/>
    </source>
</evidence>
<dbReference type="GO" id="GO:0034628">
    <property type="term" value="P:'de novo' NAD+ biosynthetic process from L-aspartate"/>
    <property type="evidence" value="ECO:0007669"/>
    <property type="project" value="TreeGrafter"/>
</dbReference>
<dbReference type="InterPro" id="IPR036188">
    <property type="entry name" value="FAD/NAD-bd_sf"/>
</dbReference>
<evidence type="ECO:0000313" key="15">
    <source>
        <dbReference type="Proteomes" id="UP000228680"/>
    </source>
</evidence>
<keyword evidence="6" id="KW-0285">Flavoprotein</keyword>
<dbReference type="RefSeq" id="WP_100353661.1">
    <property type="nucleotide sequence ID" value="NZ_PCGR01000002.1"/>
</dbReference>
<dbReference type="Pfam" id="PF02910">
    <property type="entry name" value="Succ_DH_flav_C"/>
    <property type="match status" value="1"/>
</dbReference>
<dbReference type="InterPro" id="IPR005288">
    <property type="entry name" value="NadB"/>
</dbReference>
<gene>
    <name evidence="14" type="ORF">CQS04_08160</name>
</gene>
<dbReference type="SUPFAM" id="SSF51905">
    <property type="entry name" value="FAD/NAD(P)-binding domain"/>
    <property type="match status" value="1"/>
</dbReference>
<dbReference type="InterPro" id="IPR003953">
    <property type="entry name" value="FAD-dep_OxRdtase_2_FAD-bd"/>
</dbReference>
<dbReference type="OrthoDB" id="9806724at2"/>
<evidence type="ECO:0000256" key="6">
    <source>
        <dbReference type="ARBA" id="ARBA00022630"/>
    </source>
</evidence>
<keyword evidence="15" id="KW-1185">Reference proteome</keyword>
<dbReference type="Proteomes" id="UP000228680">
    <property type="component" value="Unassembled WGS sequence"/>
</dbReference>
<evidence type="ECO:0000256" key="1">
    <source>
        <dbReference type="ARBA" id="ARBA00001974"/>
    </source>
</evidence>
<dbReference type="EMBL" id="PCGR01000002">
    <property type="protein sequence ID" value="PJK17115.1"/>
    <property type="molecule type" value="Genomic_DNA"/>
</dbReference>
<dbReference type="PANTHER" id="PTHR42716:SF2">
    <property type="entry name" value="L-ASPARTATE OXIDASE, CHLOROPLASTIC"/>
    <property type="match status" value="1"/>
</dbReference>
<evidence type="ECO:0000259" key="12">
    <source>
        <dbReference type="Pfam" id="PF00890"/>
    </source>
</evidence>
<evidence type="ECO:0000256" key="10">
    <source>
        <dbReference type="ARBA" id="ARBA00030386"/>
    </source>
</evidence>
<dbReference type="PANTHER" id="PTHR42716">
    <property type="entry name" value="L-ASPARTATE OXIDASE"/>
    <property type="match status" value="1"/>
</dbReference>
<dbReference type="Gene3D" id="3.90.700.10">
    <property type="entry name" value="Succinate dehydrogenase/fumarate reductase flavoprotein, catalytic domain"/>
    <property type="match status" value="1"/>
</dbReference>
<evidence type="ECO:0000256" key="9">
    <source>
        <dbReference type="ARBA" id="ARBA00023002"/>
    </source>
</evidence>